<dbReference type="OrthoDB" id="20229at2759"/>
<dbReference type="EMBL" id="GL377588">
    <property type="protein sequence ID" value="EFJ24946.1"/>
    <property type="molecule type" value="Genomic_DNA"/>
</dbReference>
<dbReference type="eggNOG" id="KOG0914">
    <property type="taxonomic scope" value="Eukaryota"/>
</dbReference>
<keyword evidence="3" id="KW-1185">Reference proteome</keyword>
<evidence type="ECO:0008006" key="4">
    <source>
        <dbReference type="Google" id="ProtNLM"/>
    </source>
</evidence>
<dbReference type="AlphaFoldDB" id="D8RRU6"/>
<dbReference type="OMA" id="DIMLYAK"/>
<accession>D8RRU6</accession>
<organism evidence="3">
    <name type="scientific">Selaginella moellendorffii</name>
    <name type="common">Spikemoss</name>
    <dbReference type="NCBI Taxonomy" id="88036"/>
    <lineage>
        <taxon>Eukaryota</taxon>
        <taxon>Viridiplantae</taxon>
        <taxon>Streptophyta</taxon>
        <taxon>Embryophyta</taxon>
        <taxon>Tracheophyta</taxon>
        <taxon>Lycopodiopsida</taxon>
        <taxon>Selaginellales</taxon>
        <taxon>Selaginellaceae</taxon>
        <taxon>Selaginella</taxon>
    </lineage>
</organism>
<feature type="transmembrane region" description="Helical" evidence="1">
    <location>
        <begin position="92"/>
        <end position="110"/>
    </location>
</feature>
<name>D8RRU6_SELML</name>
<reference evidence="2 3" key="1">
    <citation type="journal article" date="2011" name="Science">
        <title>The Selaginella genome identifies genetic changes associated with the evolution of vascular plants.</title>
        <authorList>
            <person name="Banks J.A."/>
            <person name="Nishiyama T."/>
            <person name="Hasebe M."/>
            <person name="Bowman J.L."/>
            <person name="Gribskov M."/>
            <person name="dePamphilis C."/>
            <person name="Albert V.A."/>
            <person name="Aono N."/>
            <person name="Aoyama T."/>
            <person name="Ambrose B.A."/>
            <person name="Ashton N.W."/>
            <person name="Axtell M.J."/>
            <person name="Barker E."/>
            <person name="Barker M.S."/>
            <person name="Bennetzen J.L."/>
            <person name="Bonawitz N.D."/>
            <person name="Chapple C."/>
            <person name="Cheng C."/>
            <person name="Correa L.G."/>
            <person name="Dacre M."/>
            <person name="DeBarry J."/>
            <person name="Dreyer I."/>
            <person name="Elias M."/>
            <person name="Engstrom E.M."/>
            <person name="Estelle M."/>
            <person name="Feng L."/>
            <person name="Finet C."/>
            <person name="Floyd S.K."/>
            <person name="Frommer W.B."/>
            <person name="Fujita T."/>
            <person name="Gramzow L."/>
            <person name="Gutensohn M."/>
            <person name="Harholt J."/>
            <person name="Hattori M."/>
            <person name="Heyl A."/>
            <person name="Hirai T."/>
            <person name="Hiwatashi Y."/>
            <person name="Ishikawa M."/>
            <person name="Iwata M."/>
            <person name="Karol K.G."/>
            <person name="Koehler B."/>
            <person name="Kolukisaoglu U."/>
            <person name="Kubo M."/>
            <person name="Kurata T."/>
            <person name="Lalonde S."/>
            <person name="Li K."/>
            <person name="Li Y."/>
            <person name="Litt A."/>
            <person name="Lyons E."/>
            <person name="Manning G."/>
            <person name="Maruyama T."/>
            <person name="Michael T.P."/>
            <person name="Mikami K."/>
            <person name="Miyazaki S."/>
            <person name="Morinaga S."/>
            <person name="Murata T."/>
            <person name="Mueller-Roeber B."/>
            <person name="Nelson D.R."/>
            <person name="Obara M."/>
            <person name="Oguri Y."/>
            <person name="Olmstead R.G."/>
            <person name="Onodera N."/>
            <person name="Petersen B.L."/>
            <person name="Pils B."/>
            <person name="Prigge M."/>
            <person name="Rensing S.A."/>
            <person name="Riano-Pachon D.M."/>
            <person name="Roberts A.W."/>
            <person name="Sato Y."/>
            <person name="Scheller H.V."/>
            <person name="Schulz B."/>
            <person name="Schulz C."/>
            <person name="Shakirov E.V."/>
            <person name="Shibagaki N."/>
            <person name="Shinohara N."/>
            <person name="Shippen D.E."/>
            <person name="Soerensen I."/>
            <person name="Sotooka R."/>
            <person name="Sugimoto N."/>
            <person name="Sugita M."/>
            <person name="Sumikawa N."/>
            <person name="Tanurdzic M."/>
            <person name="Theissen G."/>
            <person name="Ulvskov P."/>
            <person name="Wakazuki S."/>
            <person name="Weng J.K."/>
            <person name="Willats W.W."/>
            <person name="Wipf D."/>
            <person name="Wolf P.G."/>
            <person name="Yang L."/>
            <person name="Zimmer A.D."/>
            <person name="Zhu Q."/>
            <person name="Mitros T."/>
            <person name="Hellsten U."/>
            <person name="Loque D."/>
            <person name="Otillar R."/>
            <person name="Salamov A."/>
            <person name="Schmutz J."/>
            <person name="Shapiro H."/>
            <person name="Lindquist E."/>
            <person name="Lucas S."/>
            <person name="Rokhsar D."/>
            <person name="Grigoriev I.V."/>
        </authorList>
    </citation>
    <scope>NUCLEOTIDE SEQUENCE [LARGE SCALE GENOMIC DNA]</scope>
</reference>
<dbReference type="Gramene" id="EFJ24946">
    <property type="protein sequence ID" value="EFJ24946"/>
    <property type="gene ID" value="SELMODRAFT_414157"/>
</dbReference>
<dbReference type="InParanoid" id="D8RRU6"/>
<feature type="transmembrane region" description="Helical" evidence="1">
    <location>
        <begin position="7"/>
        <end position="23"/>
    </location>
</feature>
<evidence type="ECO:0000313" key="3">
    <source>
        <dbReference type="Proteomes" id="UP000001514"/>
    </source>
</evidence>
<evidence type="ECO:0000256" key="1">
    <source>
        <dbReference type="SAM" id="Phobius"/>
    </source>
</evidence>
<keyword evidence="1" id="KW-1133">Transmembrane helix</keyword>
<dbReference type="KEGG" id="smo:SELMODRAFT_414157"/>
<protein>
    <recommendedName>
        <fullName evidence="4">Thioredoxin domain-containing protein</fullName>
    </recommendedName>
</protein>
<keyword evidence="1" id="KW-0812">Transmembrane</keyword>
<dbReference type="HOGENOM" id="CLU_1621806_0_0_1"/>
<dbReference type="Proteomes" id="UP000001514">
    <property type="component" value="Unassembled WGS sequence"/>
</dbReference>
<dbReference type="SUPFAM" id="SSF52833">
    <property type="entry name" value="Thioredoxin-like"/>
    <property type="match status" value="1"/>
</dbReference>
<dbReference type="InterPro" id="IPR036249">
    <property type="entry name" value="Thioredoxin-like_sf"/>
</dbReference>
<feature type="transmembrane region" description="Helical" evidence="1">
    <location>
        <begin position="67"/>
        <end position="86"/>
    </location>
</feature>
<gene>
    <name evidence="2" type="ORF">SELMODRAFT_414157</name>
</gene>
<dbReference type="FunCoup" id="D8RRU6">
    <property type="interactions" value="3590"/>
</dbReference>
<evidence type="ECO:0000313" key="2">
    <source>
        <dbReference type="EMBL" id="EFJ24946.1"/>
    </source>
</evidence>
<sequence>MDWPRALHPYYAFHGAAIISYLVLHHTALRSAAPSARSRLEKWEMQAALSLGIVLAIRCVRRITWEVFLSDALLYSKALVALLAFMLDWRLLAWYLVIFAMLFLLCVQPAPSDEGNVLPLTPLQLENLLTDGNQNIVRLVEFGAVWSPRCVQLRRLFSEISVRS</sequence>
<keyword evidence="1" id="KW-0472">Membrane</keyword>
<proteinExistence type="predicted"/>